<evidence type="ECO:0000256" key="1">
    <source>
        <dbReference type="ARBA" id="ARBA00004202"/>
    </source>
</evidence>
<dbReference type="PANTHER" id="PTHR42711:SF5">
    <property type="entry name" value="ABC TRANSPORTER ATP-BINDING PROTEIN NATA"/>
    <property type="match status" value="1"/>
</dbReference>
<reference evidence="7 8" key="1">
    <citation type="submission" date="2023-10" db="EMBL/GenBank/DDBJ databases">
        <title>179-bfca-hs.</title>
        <authorList>
            <person name="Miliotis G."/>
            <person name="Sengupta P."/>
            <person name="Hameed A."/>
            <person name="Chuvochina M."/>
            <person name="Mcdonagh F."/>
            <person name="Simpson A.C."/>
            <person name="Singh N.K."/>
            <person name="Rekha P.D."/>
            <person name="Raman K."/>
            <person name="Hugenholtz P."/>
            <person name="Venkateswaran K."/>
        </authorList>
    </citation>
    <scope>NUCLEOTIDE SEQUENCE [LARGE SCALE GENOMIC DNA]</scope>
    <source>
        <strain evidence="7 8">179-BFC-A-HS</strain>
    </source>
</reference>
<dbReference type="InterPro" id="IPR003593">
    <property type="entry name" value="AAA+_ATPase"/>
</dbReference>
<sequence>MEKNSCKAAICVDHVSLKYYNGVYGIRDISVALNKGELIALIGANGAGKSTFLNVLCGLLQPTEGDIYYDKKIIDVSTPFHQIGWSKQTHAIDWYLNVYDNVFFGARMSGMKKKEAKQRTLEVLELVGLLELKDRDVDALSGGQQQRVQIARALVHNASILILDEPTTGLDAQTSENLLNHLRERANDGVIVIVSSHDLNLVDAFCDKVLLLKEGKIVTFESKQQFLARYVDKEVLTIAYEGDLPPVAIQQLEEIAYFVENDHQIRLEIAREMQVGTIIRIIDPYVRVVDIKRDSPGLREAYLEVAREKGEVTQG</sequence>
<dbReference type="Pfam" id="PF00005">
    <property type="entry name" value="ABC_tran"/>
    <property type="match status" value="1"/>
</dbReference>
<dbReference type="EMBL" id="JAROCA020000001">
    <property type="protein sequence ID" value="MDY0405399.1"/>
    <property type="molecule type" value="Genomic_DNA"/>
</dbReference>
<dbReference type="InterPro" id="IPR027417">
    <property type="entry name" value="P-loop_NTPase"/>
</dbReference>
<dbReference type="PROSITE" id="PS00211">
    <property type="entry name" value="ABC_TRANSPORTER_1"/>
    <property type="match status" value="1"/>
</dbReference>
<accession>A0ABU5CGG2</accession>
<evidence type="ECO:0000313" key="7">
    <source>
        <dbReference type="EMBL" id="MDY0405399.1"/>
    </source>
</evidence>
<dbReference type="InterPro" id="IPR015856">
    <property type="entry name" value="ABC_transpr_CbiO/EcfA_su"/>
</dbReference>
<protein>
    <submittedName>
        <fullName evidence="7">ABC transporter ATP-binding protein</fullName>
    </submittedName>
</protein>
<comment type="similarity">
    <text evidence="2">Belongs to the ABC transporter superfamily.</text>
</comment>
<keyword evidence="3" id="KW-0813">Transport</keyword>
<gene>
    <name evidence="7" type="ORF">P5G51_008290</name>
</gene>
<evidence type="ECO:0000256" key="2">
    <source>
        <dbReference type="ARBA" id="ARBA00005417"/>
    </source>
</evidence>
<evidence type="ECO:0000313" key="8">
    <source>
        <dbReference type="Proteomes" id="UP001228376"/>
    </source>
</evidence>
<evidence type="ECO:0000256" key="3">
    <source>
        <dbReference type="ARBA" id="ARBA00022448"/>
    </source>
</evidence>
<keyword evidence="8" id="KW-1185">Reference proteome</keyword>
<organism evidence="7 8">
    <name type="scientific">Tigheibacillus jepli</name>
    <dbReference type="NCBI Taxonomy" id="3035914"/>
    <lineage>
        <taxon>Bacteria</taxon>
        <taxon>Bacillati</taxon>
        <taxon>Bacillota</taxon>
        <taxon>Bacilli</taxon>
        <taxon>Bacillales</taxon>
        <taxon>Bacillaceae</taxon>
        <taxon>Tigheibacillus</taxon>
    </lineage>
</organism>
<proteinExistence type="inferred from homology"/>
<name>A0ABU5CGG2_9BACI</name>
<dbReference type="PROSITE" id="PS50893">
    <property type="entry name" value="ABC_TRANSPORTER_2"/>
    <property type="match status" value="1"/>
</dbReference>
<dbReference type="Proteomes" id="UP001228376">
    <property type="component" value="Unassembled WGS sequence"/>
</dbReference>
<dbReference type="CDD" id="cd03225">
    <property type="entry name" value="ABC_cobalt_CbiO_domain1"/>
    <property type="match status" value="1"/>
</dbReference>
<keyword evidence="4" id="KW-0547">Nucleotide-binding</keyword>
<evidence type="ECO:0000256" key="4">
    <source>
        <dbReference type="ARBA" id="ARBA00022741"/>
    </source>
</evidence>
<keyword evidence="5 7" id="KW-0067">ATP-binding</keyword>
<dbReference type="InterPro" id="IPR017871">
    <property type="entry name" value="ABC_transporter-like_CS"/>
</dbReference>
<evidence type="ECO:0000256" key="5">
    <source>
        <dbReference type="ARBA" id="ARBA00022840"/>
    </source>
</evidence>
<dbReference type="GO" id="GO:0005524">
    <property type="term" value="F:ATP binding"/>
    <property type="evidence" value="ECO:0007669"/>
    <property type="project" value="UniProtKB-KW"/>
</dbReference>
<dbReference type="Gene3D" id="3.40.50.300">
    <property type="entry name" value="P-loop containing nucleotide triphosphate hydrolases"/>
    <property type="match status" value="1"/>
</dbReference>
<dbReference type="InterPro" id="IPR050763">
    <property type="entry name" value="ABC_transporter_ATP-binding"/>
</dbReference>
<dbReference type="RefSeq" id="WP_306065318.1">
    <property type="nucleotide sequence ID" value="NZ_JAROCA020000001.1"/>
</dbReference>
<comment type="caution">
    <text evidence="7">The sequence shown here is derived from an EMBL/GenBank/DDBJ whole genome shotgun (WGS) entry which is preliminary data.</text>
</comment>
<dbReference type="InterPro" id="IPR003439">
    <property type="entry name" value="ABC_transporter-like_ATP-bd"/>
</dbReference>
<dbReference type="SUPFAM" id="SSF52540">
    <property type="entry name" value="P-loop containing nucleoside triphosphate hydrolases"/>
    <property type="match status" value="1"/>
</dbReference>
<feature type="domain" description="ABC transporter" evidence="6">
    <location>
        <begin position="10"/>
        <end position="239"/>
    </location>
</feature>
<comment type="subcellular location">
    <subcellularLocation>
        <location evidence="1">Cell membrane</location>
        <topology evidence="1">Peripheral membrane protein</topology>
    </subcellularLocation>
</comment>
<dbReference type="PANTHER" id="PTHR42711">
    <property type="entry name" value="ABC TRANSPORTER ATP-BINDING PROTEIN"/>
    <property type="match status" value="1"/>
</dbReference>
<evidence type="ECO:0000259" key="6">
    <source>
        <dbReference type="PROSITE" id="PS50893"/>
    </source>
</evidence>
<dbReference type="SMART" id="SM00382">
    <property type="entry name" value="AAA"/>
    <property type="match status" value="1"/>
</dbReference>